<protein>
    <recommendedName>
        <fullName evidence="3">GAF domain-containing protein</fullName>
    </recommendedName>
</protein>
<comment type="caution">
    <text evidence="1">The sequence shown here is derived from an EMBL/GenBank/DDBJ whole genome shotgun (WGS) entry which is preliminary data.</text>
</comment>
<reference evidence="1" key="1">
    <citation type="submission" date="2023-08" db="EMBL/GenBank/DDBJ databases">
        <title>Functional and genomic diversity of the sorghum phyllosphere microbiome.</title>
        <authorList>
            <person name="Shade A."/>
        </authorList>
    </citation>
    <scope>NUCLEOTIDE SEQUENCE</scope>
    <source>
        <strain evidence="1">SORGH_AS_0974</strain>
    </source>
</reference>
<organism evidence="1 2">
    <name type="scientific">Agrobacterium larrymoorei</name>
    <dbReference type="NCBI Taxonomy" id="160699"/>
    <lineage>
        <taxon>Bacteria</taxon>
        <taxon>Pseudomonadati</taxon>
        <taxon>Pseudomonadota</taxon>
        <taxon>Alphaproteobacteria</taxon>
        <taxon>Hyphomicrobiales</taxon>
        <taxon>Rhizobiaceae</taxon>
        <taxon>Rhizobium/Agrobacterium group</taxon>
        <taxon>Agrobacterium</taxon>
    </lineage>
</organism>
<dbReference type="EMBL" id="JAVIZC010000001">
    <property type="protein sequence ID" value="MDR6100916.1"/>
    <property type="molecule type" value="Genomic_DNA"/>
</dbReference>
<evidence type="ECO:0000313" key="2">
    <source>
        <dbReference type="Proteomes" id="UP001255601"/>
    </source>
</evidence>
<dbReference type="RefSeq" id="WP_309769887.1">
    <property type="nucleotide sequence ID" value="NZ_JAVIZC010000001.1"/>
</dbReference>
<proteinExistence type="predicted"/>
<dbReference type="AlphaFoldDB" id="A0AAJ2EQC6"/>
<evidence type="ECO:0000313" key="1">
    <source>
        <dbReference type="EMBL" id="MDR6100916.1"/>
    </source>
</evidence>
<name>A0AAJ2EQC6_9HYPH</name>
<evidence type="ECO:0008006" key="3">
    <source>
        <dbReference type="Google" id="ProtNLM"/>
    </source>
</evidence>
<sequence>MTIAYDSEELWKIAAGPDAGPSLLSYIRQGLKRDAGCGLMTASVYDVPNMRSRRVFSDDPQAYPVGNFKRLDRNLYFEKVIVGNKHFSSTTIEEIAEVFFDWEKIRDLGFDSNLNVPAVVNGKVIGSVNLLAKKGHYTSERVEMALLWKPAITLAFLLLHHQGAETATFTSRQEVTDTPIMEGE</sequence>
<accession>A0AAJ2EQC6</accession>
<gene>
    <name evidence="1" type="ORF">QE369_001094</name>
</gene>
<dbReference type="Proteomes" id="UP001255601">
    <property type="component" value="Unassembled WGS sequence"/>
</dbReference>